<dbReference type="STRING" id="1081102.A0A167Y4A8"/>
<reference evidence="4 5" key="1">
    <citation type="journal article" date="2016" name="Genome Biol. Evol.">
        <title>Divergent and convergent evolution of fungal pathogenicity.</title>
        <authorList>
            <person name="Shang Y."/>
            <person name="Xiao G."/>
            <person name="Zheng P."/>
            <person name="Cen K."/>
            <person name="Zhan S."/>
            <person name="Wang C."/>
        </authorList>
    </citation>
    <scope>NUCLEOTIDE SEQUENCE [LARGE SCALE GENOMIC DNA]</scope>
    <source>
        <strain evidence="4 5">RCEF 264</strain>
    </source>
</reference>
<sequence length="421" mass="45692">MQQQQQQPQQHQHQQLHQQQQQQQGETASGKQSNGRPPARTATTSHVQSMTTTAYKTDNAGYNNRQRKRVRHFTPDDRAAHRVFERLRREAFRENLVELASFLPSLADTDPNRLSKHMVVHASIVQHQEQRRRIEQLTCERDELLAEINRWRVQAGFEPAVAQDAPAVASGGGGNDDGDGHGNDAVDVLEEVPGEVAAMEAAAPAAMPDGRLDLVGEAAAAPPPPPALPPPPPSRPPPTLHQPYPPLLLDNGTTALPMGEDMLGSDSDLGLSPGYDLTAAPPPVPLATHLEKPQTEHVEVLPMHTMTVPDDPSAWPWGSPTLDVPSDNHVLPWTDDLLLDNSTMGRLVTSAIAPPTVAPVGPITSMAPIPSSVRPIPAATENEYRGPPDALLVAGAEPLQHQDFARGPSPLLEHMFWRLTP</sequence>
<gene>
    <name evidence="4" type="ORF">SPI_02606</name>
</gene>
<feature type="region of interest" description="Disordered" evidence="2">
    <location>
        <begin position="216"/>
        <end position="260"/>
    </location>
</feature>
<comment type="caution">
    <text evidence="4">The sequence shown here is derived from an EMBL/GenBank/DDBJ whole genome shotgun (WGS) entry which is preliminary data.</text>
</comment>
<evidence type="ECO:0000256" key="1">
    <source>
        <dbReference type="SAM" id="Coils"/>
    </source>
</evidence>
<dbReference type="InterPro" id="IPR036638">
    <property type="entry name" value="HLH_DNA-bd_sf"/>
</dbReference>
<feature type="compositionally biased region" description="Polar residues" evidence="2">
    <location>
        <begin position="25"/>
        <end position="64"/>
    </location>
</feature>
<dbReference type="GO" id="GO:0046983">
    <property type="term" value="F:protein dimerization activity"/>
    <property type="evidence" value="ECO:0007669"/>
    <property type="project" value="InterPro"/>
</dbReference>
<keyword evidence="5" id="KW-1185">Reference proteome</keyword>
<evidence type="ECO:0000313" key="5">
    <source>
        <dbReference type="Proteomes" id="UP000076874"/>
    </source>
</evidence>
<accession>A0A167Y4A8</accession>
<name>A0A167Y4A8_9HYPO</name>
<feature type="coiled-coil region" evidence="1">
    <location>
        <begin position="127"/>
        <end position="154"/>
    </location>
</feature>
<feature type="region of interest" description="Disordered" evidence="2">
    <location>
        <begin position="163"/>
        <end position="186"/>
    </location>
</feature>
<feature type="domain" description="BHLH" evidence="3">
    <location>
        <begin position="76"/>
        <end position="130"/>
    </location>
</feature>
<protein>
    <submittedName>
        <fullName evidence="4">Helix-loop-helix DNA-binding protein</fullName>
    </submittedName>
</protein>
<dbReference type="SUPFAM" id="SSF47459">
    <property type="entry name" value="HLH, helix-loop-helix DNA-binding domain"/>
    <property type="match status" value="1"/>
</dbReference>
<dbReference type="Gene3D" id="4.10.280.10">
    <property type="entry name" value="Helix-loop-helix DNA-binding domain"/>
    <property type="match status" value="1"/>
</dbReference>
<evidence type="ECO:0000259" key="3">
    <source>
        <dbReference type="PROSITE" id="PS50888"/>
    </source>
</evidence>
<dbReference type="Proteomes" id="UP000076874">
    <property type="component" value="Unassembled WGS sequence"/>
</dbReference>
<feature type="region of interest" description="Disordered" evidence="2">
    <location>
        <begin position="1"/>
        <end position="69"/>
    </location>
</feature>
<feature type="compositionally biased region" description="Low complexity" evidence="2">
    <location>
        <begin position="1"/>
        <end position="24"/>
    </location>
</feature>
<dbReference type="InterPro" id="IPR011598">
    <property type="entry name" value="bHLH_dom"/>
</dbReference>
<proteinExistence type="predicted"/>
<feature type="compositionally biased region" description="Pro residues" evidence="2">
    <location>
        <begin position="221"/>
        <end position="246"/>
    </location>
</feature>
<dbReference type="PROSITE" id="PS50888">
    <property type="entry name" value="BHLH"/>
    <property type="match status" value="1"/>
</dbReference>
<evidence type="ECO:0000256" key="2">
    <source>
        <dbReference type="SAM" id="MobiDB-lite"/>
    </source>
</evidence>
<dbReference type="GO" id="GO:0003677">
    <property type="term" value="F:DNA binding"/>
    <property type="evidence" value="ECO:0007669"/>
    <property type="project" value="UniProtKB-KW"/>
</dbReference>
<keyword evidence="4" id="KW-0238">DNA-binding</keyword>
<keyword evidence="1" id="KW-0175">Coiled coil</keyword>
<organism evidence="4 5">
    <name type="scientific">Niveomyces insectorum RCEF 264</name>
    <dbReference type="NCBI Taxonomy" id="1081102"/>
    <lineage>
        <taxon>Eukaryota</taxon>
        <taxon>Fungi</taxon>
        <taxon>Dikarya</taxon>
        <taxon>Ascomycota</taxon>
        <taxon>Pezizomycotina</taxon>
        <taxon>Sordariomycetes</taxon>
        <taxon>Hypocreomycetidae</taxon>
        <taxon>Hypocreales</taxon>
        <taxon>Cordycipitaceae</taxon>
        <taxon>Niveomyces</taxon>
    </lineage>
</organism>
<evidence type="ECO:0000313" key="4">
    <source>
        <dbReference type="EMBL" id="OAA65819.1"/>
    </source>
</evidence>
<dbReference type="EMBL" id="AZHD01000003">
    <property type="protein sequence ID" value="OAA65819.1"/>
    <property type="molecule type" value="Genomic_DNA"/>
</dbReference>
<dbReference type="OrthoDB" id="8964853at2759"/>
<dbReference type="AlphaFoldDB" id="A0A167Y4A8"/>